<keyword evidence="3" id="KW-1185">Reference proteome</keyword>
<dbReference type="AlphaFoldDB" id="A0A1Y1URL5"/>
<evidence type="ECO:0000313" key="2">
    <source>
        <dbReference type="EMBL" id="ORX39795.1"/>
    </source>
</evidence>
<gene>
    <name evidence="2" type="ORF">BD324DRAFT_235026</name>
</gene>
<accession>A0A1Y1URL5</accession>
<proteinExistence type="predicted"/>
<organism evidence="2 3">
    <name type="scientific">Kockovaella imperatae</name>
    <dbReference type="NCBI Taxonomy" id="4999"/>
    <lineage>
        <taxon>Eukaryota</taxon>
        <taxon>Fungi</taxon>
        <taxon>Dikarya</taxon>
        <taxon>Basidiomycota</taxon>
        <taxon>Agaricomycotina</taxon>
        <taxon>Tremellomycetes</taxon>
        <taxon>Tremellales</taxon>
        <taxon>Cuniculitremaceae</taxon>
        <taxon>Kockovaella</taxon>
    </lineage>
</organism>
<feature type="compositionally biased region" description="Polar residues" evidence="1">
    <location>
        <begin position="210"/>
        <end position="223"/>
    </location>
</feature>
<comment type="caution">
    <text evidence="2">The sequence shown here is derived from an EMBL/GenBank/DDBJ whole genome shotgun (WGS) entry which is preliminary data.</text>
</comment>
<dbReference type="OrthoDB" id="2017695at2759"/>
<feature type="region of interest" description="Disordered" evidence="1">
    <location>
        <begin position="1"/>
        <end position="21"/>
    </location>
</feature>
<sequence length="247" mass="25241">MSDSEIPKPVAPAESITQPPAHVLDSIAHKEPGMLDRARETVMPLLNQVQEASKPYLEKAKPYTDAAIAKGHQLVDKLDAAAGLPPQSHAQSTAPGAPVAAAPSTTATATSTDTTTTHPRDLGTAASTVTAGLGAQAQAHGVPATAAEAGEKVKAVFGQISSTVTNTFNSVTHTINEKTASGDKPGILTQVADFAEKSLDKVDSYLNQADPSFRPVQTTTNTVPHVEVPSATPTTGAGVSGSVPPSQ</sequence>
<evidence type="ECO:0000256" key="1">
    <source>
        <dbReference type="SAM" id="MobiDB-lite"/>
    </source>
</evidence>
<feature type="compositionally biased region" description="Polar residues" evidence="1">
    <location>
        <begin position="231"/>
        <end position="247"/>
    </location>
</feature>
<dbReference type="RefSeq" id="XP_021873580.1">
    <property type="nucleotide sequence ID" value="XM_022012245.1"/>
</dbReference>
<dbReference type="GeneID" id="33554053"/>
<dbReference type="EMBL" id="NBSH01000002">
    <property type="protein sequence ID" value="ORX39795.1"/>
    <property type="molecule type" value="Genomic_DNA"/>
</dbReference>
<feature type="region of interest" description="Disordered" evidence="1">
    <location>
        <begin position="84"/>
        <end position="122"/>
    </location>
</feature>
<feature type="region of interest" description="Disordered" evidence="1">
    <location>
        <begin position="210"/>
        <end position="247"/>
    </location>
</feature>
<reference evidence="2 3" key="1">
    <citation type="submission" date="2017-03" db="EMBL/GenBank/DDBJ databases">
        <title>Widespread Adenine N6-methylation of Active Genes in Fungi.</title>
        <authorList>
            <consortium name="DOE Joint Genome Institute"/>
            <person name="Mondo S.J."/>
            <person name="Dannebaum R.O."/>
            <person name="Kuo R.C."/>
            <person name="Louie K.B."/>
            <person name="Bewick A.J."/>
            <person name="Labutti K."/>
            <person name="Haridas S."/>
            <person name="Kuo A."/>
            <person name="Salamov A."/>
            <person name="Ahrendt S.R."/>
            <person name="Lau R."/>
            <person name="Bowen B.P."/>
            <person name="Lipzen A."/>
            <person name="Sullivan W."/>
            <person name="Andreopoulos W.B."/>
            <person name="Clum A."/>
            <person name="Lindquist E."/>
            <person name="Daum C."/>
            <person name="Northen T.R."/>
            <person name="Ramamoorthy G."/>
            <person name="Schmitz R.J."/>
            <person name="Gryganskyi A."/>
            <person name="Culley D."/>
            <person name="Magnuson J."/>
            <person name="James T.Y."/>
            <person name="O'Malley M.A."/>
            <person name="Stajich J.E."/>
            <person name="Spatafora J.W."/>
            <person name="Visel A."/>
            <person name="Grigoriev I.V."/>
        </authorList>
    </citation>
    <scope>NUCLEOTIDE SEQUENCE [LARGE SCALE GENOMIC DNA]</scope>
    <source>
        <strain evidence="2 3">NRRL Y-17943</strain>
    </source>
</reference>
<name>A0A1Y1URL5_9TREE</name>
<evidence type="ECO:0000313" key="3">
    <source>
        <dbReference type="Proteomes" id="UP000193218"/>
    </source>
</evidence>
<feature type="compositionally biased region" description="Low complexity" evidence="1">
    <location>
        <begin position="90"/>
        <end position="117"/>
    </location>
</feature>
<dbReference type="InParanoid" id="A0A1Y1URL5"/>
<dbReference type="Proteomes" id="UP000193218">
    <property type="component" value="Unassembled WGS sequence"/>
</dbReference>
<protein>
    <submittedName>
        <fullName evidence="2">Uncharacterized protein</fullName>
    </submittedName>
</protein>